<evidence type="ECO:0000313" key="2">
    <source>
        <dbReference type="EMBL" id="KAF2093476.1"/>
    </source>
</evidence>
<dbReference type="EMBL" id="ML978138">
    <property type="protein sequence ID" value="KAF2093476.1"/>
    <property type="molecule type" value="Genomic_DNA"/>
</dbReference>
<accession>A0A9P4M0C3</accession>
<proteinExistence type="predicted"/>
<name>A0A9P4M0C3_9PEZI</name>
<organism evidence="2 3">
    <name type="scientific">Rhizodiscina lignyota</name>
    <dbReference type="NCBI Taxonomy" id="1504668"/>
    <lineage>
        <taxon>Eukaryota</taxon>
        <taxon>Fungi</taxon>
        <taxon>Dikarya</taxon>
        <taxon>Ascomycota</taxon>
        <taxon>Pezizomycotina</taxon>
        <taxon>Dothideomycetes</taxon>
        <taxon>Pleosporomycetidae</taxon>
        <taxon>Aulographales</taxon>
        <taxon>Rhizodiscinaceae</taxon>
        <taxon>Rhizodiscina</taxon>
    </lineage>
</organism>
<evidence type="ECO:0000313" key="3">
    <source>
        <dbReference type="Proteomes" id="UP000799772"/>
    </source>
</evidence>
<feature type="compositionally biased region" description="Polar residues" evidence="1">
    <location>
        <begin position="1"/>
        <end position="11"/>
    </location>
</feature>
<reference evidence="2" key="1">
    <citation type="journal article" date="2020" name="Stud. Mycol.">
        <title>101 Dothideomycetes genomes: a test case for predicting lifestyles and emergence of pathogens.</title>
        <authorList>
            <person name="Haridas S."/>
            <person name="Albert R."/>
            <person name="Binder M."/>
            <person name="Bloem J."/>
            <person name="Labutti K."/>
            <person name="Salamov A."/>
            <person name="Andreopoulos B."/>
            <person name="Baker S."/>
            <person name="Barry K."/>
            <person name="Bills G."/>
            <person name="Bluhm B."/>
            <person name="Cannon C."/>
            <person name="Castanera R."/>
            <person name="Culley D."/>
            <person name="Daum C."/>
            <person name="Ezra D."/>
            <person name="Gonzalez J."/>
            <person name="Henrissat B."/>
            <person name="Kuo A."/>
            <person name="Liang C."/>
            <person name="Lipzen A."/>
            <person name="Lutzoni F."/>
            <person name="Magnuson J."/>
            <person name="Mondo S."/>
            <person name="Nolan M."/>
            <person name="Ohm R."/>
            <person name="Pangilinan J."/>
            <person name="Park H.-J."/>
            <person name="Ramirez L."/>
            <person name="Alfaro M."/>
            <person name="Sun H."/>
            <person name="Tritt A."/>
            <person name="Yoshinaga Y."/>
            <person name="Zwiers L.-H."/>
            <person name="Turgeon B."/>
            <person name="Goodwin S."/>
            <person name="Spatafora J."/>
            <person name="Crous P."/>
            <person name="Grigoriev I."/>
        </authorList>
    </citation>
    <scope>NUCLEOTIDE SEQUENCE</scope>
    <source>
        <strain evidence="2">CBS 133067</strain>
    </source>
</reference>
<comment type="caution">
    <text evidence="2">The sequence shown here is derived from an EMBL/GenBank/DDBJ whole genome shotgun (WGS) entry which is preliminary data.</text>
</comment>
<dbReference type="Proteomes" id="UP000799772">
    <property type="component" value="Unassembled WGS sequence"/>
</dbReference>
<dbReference type="AlphaFoldDB" id="A0A9P4M0C3"/>
<gene>
    <name evidence="2" type="ORF">NA57DRAFT_61591</name>
</gene>
<feature type="region of interest" description="Disordered" evidence="1">
    <location>
        <begin position="1"/>
        <end position="29"/>
    </location>
</feature>
<evidence type="ECO:0000256" key="1">
    <source>
        <dbReference type="SAM" id="MobiDB-lite"/>
    </source>
</evidence>
<feature type="compositionally biased region" description="Basic and acidic residues" evidence="1">
    <location>
        <begin position="236"/>
        <end position="251"/>
    </location>
</feature>
<feature type="region of interest" description="Disordered" evidence="1">
    <location>
        <begin position="176"/>
        <end position="251"/>
    </location>
</feature>
<feature type="compositionally biased region" description="Polar residues" evidence="1">
    <location>
        <begin position="225"/>
        <end position="234"/>
    </location>
</feature>
<protein>
    <submittedName>
        <fullName evidence="2">Uncharacterized protein</fullName>
    </submittedName>
</protein>
<sequence length="251" mass="27452">MAASALSSPTAAYSPPETGPPRTRGHGHSANFGACRASCVPERVRRCGWHSERAASLSKWQRSFLFPSDLTGQMRYARWLPSRVTPAQLIYARRRGVERRVAALVQRAGELSMTSATQLPGTAGDGRLHNAHSVHPLPAVACERPKMECLAHDWDSDDEDPRWRRAECLCTVPPHTRRRTAARSTRSQGPAAKSNAGHRCPYSTQSTAQHLLSRARGGGHVGSRSRLSAGNCHSLTVHDGDGDYPHSRILQ</sequence>
<keyword evidence="3" id="KW-1185">Reference proteome</keyword>